<evidence type="ECO:0000313" key="1">
    <source>
        <dbReference type="EMBL" id="SNR49612.1"/>
    </source>
</evidence>
<name>A0A238WST3_9PSEU</name>
<proteinExistence type="predicted"/>
<keyword evidence="2" id="KW-1185">Reference proteome</keyword>
<reference evidence="1 2" key="1">
    <citation type="submission" date="2017-06" db="EMBL/GenBank/DDBJ databases">
        <authorList>
            <person name="Kim H.J."/>
            <person name="Triplett B.A."/>
        </authorList>
    </citation>
    <scope>NUCLEOTIDE SEQUENCE [LARGE SCALE GENOMIC DNA]</scope>
    <source>
        <strain evidence="1 2">DSM 45207</strain>
    </source>
</reference>
<accession>A0A238WST3</accession>
<protein>
    <submittedName>
        <fullName evidence="1">Uncharacterized protein</fullName>
    </submittedName>
</protein>
<dbReference type="Proteomes" id="UP000198348">
    <property type="component" value="Unassembled WGS sequence"/>
</dbReference>
<gene>
    <name evidence="1" type="ORF">SAMN06265360_107182</name>
</gene>
<dbReference type="RefSeq" id="WP_089300998.1">
    <property type="nucleotide sequence ID" value="NZ_FZNW01000007.1"/>
</dbReference>
<dbReference type="EMBL" id="FZNW01000007">
    <property type="protein sequence ID" value="SNR49612.1"/>
    <property type="molecule type" value="Genomic_DNA"/>
</dbReference>
<organism evidence="1 2">
    <name type="scientific">Haloechinothrix alba</name>
    <dbReference type="NCBI Taxonomy" id="664784"/>
    <lineage>
        <taxon>Bacteria</taxon>
        <taxon>Bacillati</taxon>
        <taxon>Actinomycetota</taxon>
        <taxon>Actinomycetes</taxon>
        <taxon>Pseudonocardiales</taxon>
        <taxon>Pseudonocardiaceae</taxon>
        <taxon>Haloechinothrix</taxon>
    </lineage>
</organism>
<evidence type="ECO:0000313" key="2">
    <source>
        <dbReference type="Proteomes" id="UP000198348"/>
    </source>
</evidence>
<dbReference type="AlphaFoldDB" id="A0A238WST3"/>
<sequence length="65" mass="7002">MNEESRRYTFTALRPAEVGGGNCSIVVRRVGQRVELLVHGVFEAAAVLTLTQAVDVSEALSRAAE</sequence>